<dbReference type="RefSeq" id="WP_281832287.1">
    <property type="nucleotide sequence ID" value="NZ_BSDY01000001.1"/>
</dbReference>
<accession>A0A9W6LLP0</accession>
<dbReference type="SUPFAM" id="SSF46785">
    <property type="entry name" value="Winged helix' DNA-binding domain"/>
    <property type="match status" value="1"/>
</dbReference>
<comment type="caution">
    <text evidence="1">The sequence shown here is derived from an EMBL/GenBank/DDBJ whole genome shotgun (WGS) entry which is preliminary data.</text>
</comment>
<keyword evidence="2" id="KW-1185">Reference proteome</keyword>
<dbReference type="Pfam" id="PF13412">
    <property type="entry name" value="HTH_24"/>
    <property type="match status" value="1"/>
</dbReference>
<proteinExistence type="predicted"/>
<dbReference type="InterPro" id="IPR036388">
    <property type="entry name" value="WH-like_DNA-bd_sf"/>
</dbReference>
<dbReference type="InterPro" id="IPR043128">
    <property type="entry name" value="Rev_trsase/Diguanyl_cyclase"/>
</dbReference>
<dbReference type="InterPro" id="IPR036390">
    <property type="entry name" value="WH_DNA-bd_sf"/>
</dbReference>
<protein>
    <recommendedName>
        <fullName evidence="3">Transcriptional regulator</fullName>
    </recommendedName>
</protein>
<evidence type="ECO:0008006" key="3">
    <source>
        <dbReference type="Google" id="ProtNLM"/>
    </source>
</evidence>
<reference evidence="1" key="1">
    <citation type="submission" date="2022-12" db="EMBL/GenBank/DDBJ databases">
        <title>Reference genome sequencing for broad-spectrum identification of bacterial and archaeal isolates by mass spectrometry.</title>
        <authorList>
            <person name="Sekiguchi Y."/>
            <person name="Tourlousse D.M."/>
        </authorList>
    </citation>
    <scope>NUCLEOTIDE SEQUENCE</scope>
    <source>
        <strain evidence="1">10succ1</strain>
    </source>
</reference>
<dbReference type="Gene3D" id="1.10.10.10">
    <property type="entry name" value="Winged helix-like DNA-binding domain superfamily/Winged helix DNA-binding domain"/>
    <property type="match status" value="1"/>
</dbReference>
<evidence type="ECO:0000313" key="2">
    <source>
        <dbReference type="Proteomes" id="UP001144471"/>
    </source>
</evidence>
<name>A0A9W6LLP0_9FUSO</name>
<dbReference type="Proteomes" id="UP001144471">
    <property type="component" value="Unassembled WGS sequence"/>
</dbReference>
<dbReference type="AlphaFoldDB" id="A0A9W6LLP0"/>
<organism evidence="1 2">
    <name type="scientific">Propionigenium maris DSM 9537</name>
    <dbReference type="NCBI Taxonomy" id="1123000"/>
    <lineage>
        <taxon>Bacteria</taxon>
        <taxon>Fusobacteriati</taxon>
        <taxon>Fusobacteriota</taxon>
        <taxon>Fusobacteriia</taxon>
        <taxon>Fusobacteriales</taxon>
        <taxon>Fusobacteriaceae</taxon>
        <taxon>Propionigenium</taxon>
    </lineage>
</organism>
<dbReference type="EMBL" id="BSDY01000001">
    <property type="protein sequence ID" value="GLI54573.1"/>
    <property type="molecule type" value="Genomic_DNA"/>
</dbReference>
<sequence length="441" mass="49967">MNFNLGLVGHPDINLRIKEIVEEHFKSLTLHLVGVTGEEDLEEGLKRVQRISRVCHGILYTARDIHYIFNNKLDHSIPNIYVEGSKGSIYRALLQGSYHMEADIKKVSIDSLTHREVVEVYEDLGIDSKRECSIKIINPSYIQRGFIEEVISHHLKNYRYDNSLCITQISAVRDALKKKGIEAILMEPQREQIIEGVNNLISRGTLGGERDSDQVAITINISNLKENLIINSSHHSVVLEYNRIMEEVFWFAERVEGAYSSNGSKSYTIFCNREAFEHETRHFSRLSILDSIAENQVVYTSIGVGYGRNFKEAIKHSVIASIRAGKERRNSAYVAYETEKLAGPLLPSNDVSDYSSVIFDSRLEHIASSSSINIDTIYRISSALKECNNYTSSEVAQIIGVTRRSANRLIEKLEKGGFVECICKKSNGSRGRPSRIVRFLF</sequence>
<gene>
    <name evidence="1" type="ORF">PM10SUCC1_00880</name>
</gene>
<dbReference type="Gene3D" id="3.30.70.270">
    <property type="match status" value="1"/>
</dbReference>
<evidence type="ECO:0000313" key="1">
    <source>
        <dbReference type="EMBL" id="GLI54573.1"/>
    </source>
</evidence>